<sequence>MGGNVGLGTDLGRSRRELALGACVQIGDRAVTLARGKKEDKGGREKGGLAPFFFGKRRREWRRRGRGRREALPPSLGGLRAERRGRGDDDSDDGWAVWSGAMTRATGAAGADDGGDQAVGHHGTRARLATGGAADLSGAAWARTLACGAGRLRGCRAAGQRGRTARTAQTARLSRMRARRAGRAEGGALGVALAHARAARGQSGGEGGERESAPGGRGRGRWAERDSAHRTLGWQNRLLRRNLIWKDWIRN</sequence>
<dbReference type="AlphaFoldDB" id="Q5VQV6"/>
<dbReference type="Proteomes" id="UP000817658">
    <property type="component" value="Chromosome 1"/>
</dbReference>
<organism evidence="2">
    <name type="scientific">Oryza sativa subsp. japonica</name>
    <name type="common">Rice</name>
    <dbReference type="NCBI Taxonomy" id="39947"/>
    <lineage>
        <taxon>Eukaryota</taxon>
        <taxon>Viridiplantae</taxon>
        <taxon>Streptophyta</taxon>
        <taxon>Embryophyta</taxon>
        <taxon>Tracheophyta</taxon>
        <taxon>Spermatophyta</taxon>
        <taxon>Magnoliopsida</taxon>
        <taxon>Liliopsida</taxon>
        <taxon>Poales</taxon>
        <taxon>Poaceae</taxon>
        <taxon>BOP clade</taxon>
        <taxon>Oryzoideae</taxon>
        <taxon>Oryzeae</taxon>
        <taxon>Oryzinae</taxon>
        <taxon>Oryza</taxon>
        <taxon>Oryza sativa</taxon>
    </lineage>
</organism>
<feature type="region of interest" description="Disordered" evidence="1">
    <location>
        <begin position="198"/>
        <end position="226"/>
    </location>
</feature>
<feature type="region of interest" description="Disordered" evidence="1">
    <location>
        <begin position="63"/>
        <end position="96"/>
    </location>
</feature>
<name>Q5VQV6_ORYSJ</name>
<gene>
    <name evidence="2" type="primary">P0034E02.27</name>
</gene>
<evidence type="ECO:0000313" key="2">
    <source>
        <dbReference type="EMBL" id="BAD68159.1"/>
    </source>
</evidence>
<evidence type="ECO:0000256" key="1">
    <source>
        <dbReference type="SAM" id="MobiDB-lite"/>
    </source>
</evidence>
<dbReference type="EMBL" id="AP003232">
    <property type="protein sequence ID" value="BAD68159.1"/>
    <property type="molecule type" value="Genomic_DNA"/>
</dbReference>
<reference evidence="2" key="1">
    <citation type="journal article" date="2002" name="Nature">
        <title>The genome sequence and structure of rice chromosome 1.</title>
        <authorList>
            <person name="Sasaki T."/>
            <person name="Matsumoto T."/>
            <person name="Yamamoto K."/>
            <person name="Sakata K."/>
            <person name="Baba T."/>
            <person name="Katayose Y."/>
            <person name="Wu J."/>
            <person name="Niimura Y."/>
            <person name="Cheng Z."/>
            <person name="Nagamura Y."/>
            <person name="Antonio B.A."/>
            <person name="Kanamori H."/>
            <person name="Hosokawa S."/>
            <person name="Masukawa M."/>
            <person name="Arikawa K."/>
            <person name="Chiden Y."/>
            <person name="Hayashi M."/>
            <person name="Okamoto M."/>
            <person name="Ando T."/>
            <person name="Aoki H."/>
            <person name="Arita K."/>
            <person name="Hamada M."/>
            <person name="Harada C."/>
            <person name="Hijishita S."/>
            <person name="Honda M."/>
            <person name="Ichikawa Y."/>
            <person name="Idonuma A."/>
            <person name="Iijima M."/>
            <person name="Ikeda M."/>
            <person name="Ikeno M."/>
            <person name="Itoh S."/>
            <person name="Itoh T."/>
            <person name="Itoh Y."/>
            <person name="Itoh Y."/>
            <person name="Iwabuchi A."/>
            <person name="Kamiya K."/>
            <person name="Karasawa W."/>
            <person name="Katagiri S."/>
            <person name="Kikuta A."/>
            <person name="Kobayashi N."/>
            <person name="Kono I."/>
            <person name="Machita K."/>
            <person name="Maehara T."/>
            <person name="Mizuno H."/>
            <person name="Mizubayashi T."/>
            <person name="Mukai Y."/>
            <person name="Nagasaki H."/>
            <person name="Nakashima M."/>
            <person name="Nakama Y."/>
            <person name="Nakamichi Y."/>
            <person name="Nakamura M."/>
            <person name="Namiki N."/>
            <person name="Negishi M."/>
            <person name="Ohta I."/>
            <person name="Ono N."/>
            <person name="Saji S."/>
            <person name="Sakai K."/>
            <person name="Shibata M."/>
            <person name="Shimokawa T."/>
            <person name="Shomura A."/>
            <person name="Song J."/>
            <person name="Takazaki Y."/>
            <person name="Terasawa K."/>
            <person name="Tsuji K."/>
            <person name="Waki K."/>
            <person name="Yamagata H."/>
            <person name="Yamane H."/>
            <person name="Yoshiki S."/>
            <person name="Yoshihara R."/>
            <person name="Yukawa K."/>
            <person name="Zhong H."/>
            <person name="Iwama H."/>
            <person name="Endo T."/>
            <person name="Ito H."/>
            <person name="Hahn J.H."/>
            <person name="Kim H.I."/>
            <person name="Eun M.Y."/>
            <person name="Yano M."/>
            <person name="Jiang J."/>
            <person name="Gojobori T."/>
        </authorList>
    </citation>
    <scope>NUCLEOTIDE SEQUENCE [LARGE SCALE GENOMIC DNA]</scope>
</reference>
<protein>
    <submittedName>
        <fullName evidence="2">Epstein-Barr virus EBNA-1-like protein</fullName>
    </submittedName>
</protein>
<accession>Q5VQV6</accession>
<proteinExistence type="predicted"/>